<evidence type="ECO:0000256" key="8">
    <source>
        <dbReference type="ARBA" id="ARBA00023163"/>
    </source>
</evidence>
<evidence type="ECO:0000256" key="3">
    <source>
        <dbReference type="ARBA" id="ARBA00022737"/>
    </source>
</evidence>
<sequence length="159" mass="17436">MPPAESSHAQRVLSSLNQQRAVGRFCDAVLNVGGGVVYLAHRSILACFSDLFQQSNIAAAPCMEFCLQECPKDGLELLLNFLYTGELKLEADNLEKVQHAAASLGVPEALSLCQQFKENPADSQPFKRKRGRPRKSTSGGGKYIYSIRIKAFIVICTQC</sequence>
<name>A0A6I9PB70_9TELE</name>
<dbReference type="SMART" id="SM00225">
    <property type="entry name" value="BTB"/>
    <property type="match status" value="1"/>
</dbReference>
<protein>
    <submittedName>
        <fullName evidence="13">Zinc finger and BTB domain-containing protein 48-like</fullName>
    </submittedName>
</protein>
<dbReference type="GO" id="GO:0000978">
    <property type="term" value="F:RNA polymerase II cis-regulatory region sequence-specific DNA binding"/>
    <property type="evidence" value="ECO:0007669"/>
    <property type="project" value="TreeGrafter"/>
</dbReference>
<evidence type="ECO:0000313" key="13">
    <source>
        <dbReference type="RefSeq" id="XP_010784063.1"/>
    </source>
</evidence>
<dbReference type="RefSeq" id="XP_010784063.1">
    <property type="nucleotide sequence ID" value="XM_010785761.1"/>
</dbReference>
<accession>A0A6I9PB70</accession>
<evidence type="ECO:0000256" key="4">
    <source>
        <dbReference type="ARBA" id="ARBA00022771"/>
    </source>
</evidence>
<keyword evidence="6" id="KW-0805">Transcription regulation</keyword>
<keyword evidence="2" id="KW-0479">Metal-binding</keyword>
<dbReference type="Pfam" id="PF00651">
    <property type="entry name" value="BTB"/>
    <property type="match status" value="1"/>
</dbReference>
<dbReference type="InterPro" id="IPR000210">
    <property type="entry name" value="BTB/POZ_dom"/>
</dbReference>
<evidence type="ECO:0000256" key="1">
    <source>
        <dbReference type="ARBA" id="ARBA00004123"/>
    </source>
</evidence>
<proteinExistence type="predicted"/>
<dbReference type="PANTHER" id="PTHR46105">
    <property type="entry name" value="AGAP004733-PA"/>
    <property type="match status" value="1"/>
</dbReference>
<keyword evidence="9" id="KW-0539">Nucleus</keyword>
<reference evidence="13" key="1">
    <citation type="submission" date="2025-08" db="UniProtKB">
        <authorList>
            <consortium name="RefSeq"/>
        </authorList>
    </citation>
    <scope>IDENTIFICATION</scope>
    <source>
        <tissue evidence="13">Muscle</tissue>
    </source>
</reference>
<dbReference type="GO" id="GO:0008270">
    <property type="term" value="F:zinc ion binding"/>
    <property type="evidence" value="ECO:0007669"/>
    <property type="project" value="UniProtKB-KW"/>
</dbReference>
<organism evidence="12 13">
    <name type="scientific">Notothenia coriiceps</name>
    <name type="common">black rockcod</name>
    <dbReference type="NCBI Taxonomy" id="8208"/>
    <lineage>
        <taxon>Eukaryota</taxon>
        <taxon>Metazoa</taxon>
        <taxon>Chordata</taxon>
        <taxon>Craniata</taxon>
        <taxon>Vertebrata</taxon>
        <taxon>Euteleostomi</taxon>
        <taxon>Actinopterygii</taxon>
        <taxon>Neopterygii</taxon>
        <taxon>Teleostei</taxon>
        <taxon>Neoteleostei</taxon>
        <taxon>Acanthomorphata</taxon>
        <taxon>Eupercaria</taxon>
        <taxon>Perciformes</taxon>
        <taxon>Notothenioidei</taxon>
        <taxon>Nototheniidae</taxon>
        <taxon>Notothenia</taxon>
    </lineage>
</organism>
<dbReference type="PANTHER" id="PTHR46105:SF5">
    <property type="entry name" value="ZINC FINGER AND BTB DOMAIN-CONTAINING PROTEIN 44 ISOFORM X1"/>
    <property type="match status" value="1"/>
</dbReference>
<evidence type="ECO:0000256" key="9">
    <source>
        <dbReference type="ARBA" id="ARBA00023242"/>
    </source>
</evidence>
<dbReference type="InterPro" id="IPR050457">
    <property type="entry name" value="ZnFinger_BTB_dom_contain"/>
</dbReference>
<keyword evidence="8" id="KW-0804">Transcription</keyword>
<dbReference type="AlphaFoldDB" id="A0A6I9PB70"/>
<dbReference type="KEGG" id="ncc:104958053"/>
<evidence type="ECO:0000256" key="5">
    <source>
        <dbReference type="ARBA" id="ARBA00022833"/>
    </source>
</evidence>
<evidence type="ECO:0000256" key="7">
    <source>
        <dbReference type="ARBA" id="ARBA00023125"/>
    </source>
</evidence>
<keyword evidence="12" id="KW-1185">Reference proteome</keyword>
<comment type="subcellular location">
    <subcellularLocation>
        <location evidence="1">Nucleus</location>
    </subcellularLocation>
</comment>
<keyword evidence="4" id="KW-0863">Zinc-finger</keyword>
<feature type="compositionally biased region" description="Basic residues" evidence="10">
    <location>
        <begin position="126"/>
        <end position="135"/>
    </location>
</feature>
<dbReference type="InterPro" id="IPR011333">
    <property type="entry name" value="SKP1/BTB/POZ_sf"/>
</dbReference>
<dbReference type="GO" id="GO:0005634">
    <property type="term" value="C:nucleus"/>
    <property type="evidence" value="ECO:0007669"/>
    <property type="project" value="UniProtKB-SubCell"/>
</dbReference>
<feature type="region of interest" description="Disordered" evidence="10">
    <location>
        <begin position="119"/>
        <end position="139"/>
    </location>
</feature>
<dbReference type="Proteomes" id="UP000504611">
    <property type="component" value="Unplaced"/>
</dbReference>
<dbReference type="SUPFAM" id="SSF54695">
    <property type="entry name" value="POZ domain"/>
    <property type="match status" value="1"/>
</dbReference>
<dbReference type="PROSITE" id="PS50097">
    <property type="entry name" value="BTB"/>
    <property type="match status" value="1"/>
</dbReference>
<feature type="domain" description="BTB" evidence="11">
    <location>
        <begin position="26"/>
        <end position="91"/>
    </location>
</feature>
<evidence type="ECO:0000256" key="6">
    <source>
        <dbReference type="ARBA" id="ARBA00023015"/>
    </source>
</evidence>
<keyword evidence="5" id="KW-0862">Zinc</keyword>
<dbReference type="GeneID" id="104958053"/>
<evidence type="ECO:0000256" key="2">
    <source>
        <dbReference type="ARBA" id="ARBA00022723"/>
    </source>
</evidence>
<evidence type="ECO:0000256" key="10">
    <source>
        <dbReference type="SAM" id="MobiDB-lite"/>
    </source>
</evidence>
<evidence type="ECO:0000313" key="12">
    <source>
        <dbReference type="Proteomes" id="UP000504611"/>
    </source>
</evidence>
<keyword evidence="3" id="KW-0677">Repeat</keyword>
<gene>
    <name evidence="13" type="primary">LOC104958053</name>
</gene>
<dbReference type="GO" id="GO:0000981">
    <property type="term" value="F:DNA-binding transcription factor activity, RNA polymerase II-specific"/>
    <property type="evidence" value="ECO:0007669"/>
    <property type="project" value="TreeGrafter"/>
</dbReference>
<keyword evidence="7" id="KW-0238">DNA-binding</keyword>
<evidence type="ECO:0000259" key="11">
    <source>
        <dbReference type="PROSITE" id="PS50097"/>
    </source>
</evidence>
<feature type="non-terminal residue" evidence="13">
    <location>
        <position position="159"/>
    </location>
</feature>
<dbReference type="Gene3D" id="3.30.710.10">
    <property type="entry name" value="Potassium Channel Kv1.1, Chain A"/>
    <property type="match status" value="1"/>
</dbReference>
<dbReference type="OrthoDB" id="3156061at2759"/>